<reference evidence="1 2" key="1">
    <citation type="submission" date="2017-10" db="EMBL/GenBank/DDBJ databases">
        <title>Nyctiphanis sp. nov., isolated from the stomach of the euphausiid Nyctiphanes simplex (Hansen, 1911) in the Gulf of California.</title>
        <authorList>
            <person name="Gomez-Gil B."/>
            <person name="Aguilar-Mendez M."/>
            <person name="Lopez-Cortes A."/>
            <person name="Gomez-Gutierrez J."/>
            <person name="Roque A."/>
            <person name="Lang E."/>
            <person name="Gonzalez-Castillo A."/>
        </authorList>
    </citation>
    <scope>NUCLEOTIDE SEQUENCE [LARGE SCALE GENOMIC DNA]</scope>
    <source>
        <strain evidence="1 2">CAIM 600</strain>
    </source>
</reference>
<dbReference type="Proteomes" id="UP000290287">
    <property type="component" value="Unassembled WGS sequence"/>
</dbReference>
<dbReference type="EMBL" id="PEIB01000006">
    <property type="protein sequence ID" value="RXJ73856.1"/>
    <property type="molecule type" value="Genomic_DNA"/>
</dbReference>
<evidence type="ECO:0000313" key="2">
    <source>
        <dbReference type="Proteomes" id="UP000290287"/>
    </source>
</evidence>
<evidence type="ECO:0000313" key="1">
    <source>
        <dbReference type="EMBL" id="RXJ73856.1"/>
    </source>
</evidence>
<protein>
    <submittedName>
        <fullName evidence="1">Uncharacterized protein</fullName>
    </submittedName>
</protein>
<organism evidence="1 2">
    <name type="scientific">Veronia nyctiphanis</name>
    <dbReference type="NCBI Taxonomy" id="1278244"/>
    <lineage>
        <taxon>Bacteria</taxon>
        <taxon>Pseudomonadati</taxon>
        <taxon>Pseudomonadota</taxon>
        <taxon>Gammaproteobacteria</taxon>
        <taxon>Vibrionales</taxon>
        <taxon>Vibrionaceae</taxon>
        <taxon>Veronia</taxon>
    </lineage>
</organism>
<accession>A0A4Q0YRV9</accession>
<gene>
    <name evidence="1" type="ORF">CS022_07690</name>
</gene>
<dbReference type="AlphaFoldDB" id="A0A4Q0YRV9"/>
<sequence length="265" mass="30205">MYRHHCWRRCHYQCRVGNSNAKFEVVSNDPVKKCQEGFSTYVENEKRTNKFEQDIQFGVDQNELDFFNEIFGVEKSKWATVRKEFDHILEGEKAGANCGAEIEKLLTSSTSEQIKIWVDGDCLLDGVGTSHADKALIVIKDGVLGSRMAIDGFNASIFMFNYDKSDFTASWLEKWNDSYICANTFSALCAEYIHQDRLGTDVTNWKRLPFLIHTSFILNGFFIVDVTPSTSRVFAGFKPSYDDTYANTNPNSGKPKILKGSFHDF</sequence>
<proteinExistence type="predicted"/>
<keyword evidence="2" id="KW-1185">Reference proteome</keyword>
<name>A0A4Q0YRV9_9GAMM</name>
<dbReference type="RefSeq" id="WP_129121788.1">
    <property type="nucleotide sequence ID" value="NZ_PEIB01000006.1"/>
</dbReference>
<comment type="caution">
    <text evidence="1">The sequence shown here is derived from an EMBL/GenBank/DDBJ whole genome shotgun (WGS) entry which is preliminary data.</text>
</comment>
<dbReference type="OrthoDB" id="5814101at2"/>